<dbReference type="Pfam" id="PF13191">
    <property type="entry name" value="AAA_16"/>
    <property type="match status" value="1"/>
</dbReference>
<dbReference type="PRINTS" id="PR00038">
    <property type="entry name" value="HTHLUXR"/>
</dbReference>
<gene>
    <name evidence="4" type="ORF">CDO52_15155</name>
</gene>
<evidence type="ECO:0000259" key="3">
    <source>
        <dbReference type="PROSITE" id="PS50043"/>
    </source>
</evidence>
<evidence type="ECO:0000256" key="1">
    <source>
        <dbReference type="ARBA" id="ARBA00022741"/>
    </source>
</evidence>
<keyword evidence="2" id="KW-0067">ATP-binding</keyword>
<dbReference type="RefSeq" id="WP_094932475.1">
    <property type="nucleotide sequence ID" value="NZ_CP022753.1"/>
</dbReference>
<keyword evidence="5" id="KW-1185">Reference proteome</keyword>
<dbReference type="GO" id="GO:0005737">
    <property type="term" value="C:cytoplasm"/>
    <property type="evidence" value="ECO:0007669"/>
    <property type="project" value="TreeGrafter"/>
</dbReference>
<proteinExistence type="predicted"/>
<evidence type="ECO:0000256" key="2">
    <source>
        <dbReference type="ARBA" id="ARBA00022840"/>
    </source>
</evidence>
<protein>
    <recommendedName>
        <fullName evidence="3">HTH luxR-type domain-containing protein</fullName>
    </recommendedName>
</protein>
<dbReference type="PANTHER" id="PTHR16305:SF35">
    <property type="entry name" value="TRANSCRIPTIONAL ACTIVATOR DOMAIN"/>
    <property type="match status" value="1"/>
</dbReference>
<dbReference type="InterPro" id="IPR027417">
    <property type="entry name" value="P-loop_NTPase"/>
</dbReference>
<dbReference type="OrthoDB" id="5476461at2"/>
<dbReference type="InterPro" id="IPR016032">
    <property type="entry name" value="Sig_transdc_resp-reg_C-effctor"/>
</dbReference>
<reference evidence="4 5" key="1">
    <citation type="submission" date="2017-08" db="EMBL/GenBank/DDBJ databases">
        <title>The complete genome sequence of Nocardiopsis gilva YIM 90087.</title>
        <authorList>
            <person name="Yin M."/>
            <person name="Tang S."/>
        </authorList>
    </citation>
    <scope>NUCLEOTIDE SEQUENCE [LARGE SCALE GENOMIC DNA]</scope>
    <source>
        <strain evidence="4 5">YIM 90087</strain>
    </source>
</reference>
<dbReference type="InterPro" id="IPR041664">
    <property type="entry name" value="AAA_16"/>
</dbReference>
<dbReference type="GO" id="GO:0003677">
    <property type="term" value="F:DNA binding"/>
    <property type="evidence" value="ECO:0007669"/>
    <property type="project" value="InterPro"/>
</dbReference>
<name>A0A223S727_9ACTN</name>
<sequence length="944" mass="101051">MCSPPLVGRDRELGVLTRATTQQRAVVLIAGEAGTGKTRLVHELRGDQDADAHPSGSGPLLGYCHPAPAPFPYGPVIEALRGAPIPTGLNPVCGTLHPLLPECAHLLPDPPPVLPDPNSERHRLFRAFREILTALGPAVLVIEDVHWVDADTRALLDFLVPRLPDQLTLVLTYRPEELPADYPVAALAARLPHGTFRAELDLPPLSVEEVHHLCTALLHDRPPPGEGFAARLHAHTRGNPFATVELLHHLRATRIDPTTPSCLQDARVPPTLRDALLERLARLGRHARAIVQAAAVLGDPATEGVLTAVAKLTPAHAARGLDEALTRRILRSGPDGSIGFPHPLTRRAAYSALPLPKRRRLHRRAAAVLRSEPGPPYAAMAAHSREAGLHDAWTAYAEQAADRAIATGDDGAAAELLRDALTRPRLASETRSRLAVKLGRAALTGLVTDETITLLRQIIDDAALPPETRGELRLELGLLLFNQAGQGTQGRHELARACAELSRRPALAARAMSALAVPRSTPEPVDAHRQWMQRATTAAGHSGDPVVTTAVAVNRATLLAQLGDSGAWEVALPDPADPLDRAQRREFTRGALNLADAAVMLGDYPRAEHYLRLTTELATTTEVPFTLALVGAESTGLLLDWVRGRWDGLAERAGGAAHSPHLADLPLVAAEIDLVRANLALAQGDPAEAEELLRGVGSGATTANLVPIRAAAAGTLGRILLARKDAEEAWNRIDPVLCLIQSKGIWVWASDLTPGLEALLALGRDTLAADLLQRFAAGLEGTAAPAAAATLHRWRGLLADHRGESARAVEHYARAEAAYRALPRPYDAAQAMEARGRCRLADGQTTVLVEALRAYTAVGAAWDAARCRRLLREQGVSTPHVGQRGYGSALSPREQEIVRLAAGGRTNREIAAMLYLSPRTVETHVANALSKLGLRSRKELARGN</sequence>
<dbReference type="SUPFAM" id="SSF48452">
    <property type="entry name" value="TPR-like"/>
    <property type="match status" value="1"/>
</dbReference>
<dbReference type="InterPro" id="IPR011990">
    <property type="entry name" value="TPR-like_helical_dom_sf"/>
</dbReference>
<dbReference type="Pfam" id="PF00196">
    <property type="entry name" value="GerE"/>
    <property type="match status" value="1"/>
</dbReference>
<dbReference type="KEGG" id="ngv:CDO52_15155"/>
<dbReference type="InterPro" id="IPR000792">
    <property type="entry name" value="Tscrpt_reg_LuxR_C"/>
</dbReference>
<dbReference type="Gene3D" id="1.10.10.10">
    <property type="entry name" value="Winged helix-like DNA-binding domain superfamily/Winged helix DNA-binding domain"/>
    <property type="match status" value="1"/>
</dbReference>
<feature type="domain" description="HTH luxR-type" evidence="3">
    <location>
        <begin position="883"/>
        <end position="944"/>
    </location>
</feature>
<evidence type="ECO:0000313" key="4">
    <source>
        <dbReference type="EMBL" id="ASU83940.1"/>
    </source>
</evidence>
<dbReference type="SMART" id="SM00421">
    <property type="entry name" value="HTH_LUXR"/>
    <property type="match status" value="1"/>
</dbReference>
<dbReference type="PROSITE" id="PS00622">
    <property type="entry name" value="HTH_LUXR_1"/>
    <property type="match status" value="1"/>
</dbReference>
<dbReference type="PANTHER" id="PTHR16305">
    <property type="entry name" value="TESTICULAR SOLUBLE ADENYLYL CYCLASE"/>
    <property type="match status" value="1"/>
</dbReference>
<dbReference type="SUPFAM" id="SSF52540">
    <property type="entry name" value="P-loop containing nucleoside triphosphate hydrolases"/>
    <property type="match status" value="1"/>
</dbReference>
<dbReference type="GO" id="GO:0005524">
    <property type="term" value="F:ATP binding"/>
    <property type="evidence" value="ECO:0007669"/>
    <property type="project" value="UniProtKB-KW"/>
</dbReference>
<evidence type="ECO:0000313" key="5">
    <source>
        <dbReference type="Proteomes" id="UP000215005"/>
    </source>
</evidence>
<dbReference type="SUPFAM" id="SSF46894">
    <property type="entry name" value="C-terminal effector domain of the bipartite response regulators"/>
    <property type="match status" value="1"/>
</dbReference>
<dbReference type="InterPro" id="IPR036388">
    <property type="entry name" value="WH-like_DNA-bd_sf"/>
</dbReference>
<accession>A0A223S727</accession>
<organism evidence="4 5">
    <name type="scientific">Nocardiopsis gilva YIM 90087</name>
    <dbReference type="NCBI Taxonomy" id="1235441"/>
    <lineage>
        <taxon>Bacteria</taxon>
        <taxon>Bacillati</taxon>
        <taxon>Actinomycetota</taxon>
        <taxon>Actinomycetes</taxon>
        <taxon>Streptosporangiales</taxon>
        <taxon>Nocardiopsidaceae</taxon>
        <taxon>Nocardiopsis</taxon>
    </lineage>
</organism>
<keyword evidence="1" id="KW-0547">Nucleotide-binding</keyword>
<dbReference type="Proteomes" id="UP000215005">
    <property type="component" value="Chromosome"/>
</dbReference>
<dbReference type="GO" id="GO:0004016">
    <property type="term" value="F:adenylate cyclase activity"/>
    <property type="evidence" value="ECO:0007669"/>
    <property type="project" value="TreeGrafter"/>
</dbReference>
<dbReference type="EMBL" id="CP022753">
    <property type="protein sequence ID" value="ASU83940.1"/>
    <property type="molecule type" value="Genomic_DNA"/>
</dbReference>
<dbReference type="GO" id="GO:0006355">
    <property type="term" value="P:regulation of DNA-templated transcription"/>
    <property type="evidence" value="ECO:0007669"/>
    <property type="project" value="InterPro"/>
</dbReference>
<dbReference type="AlphaFoldDB" id="A0A223S727"/>
<dbReference type="PROSITE" id="PS50043">
    <property type="entry name" value="HTH_LUXR_2"/>
    <property type="match status" value="1"/>
</dbReference>
<dbReference type="CDD" id="cd06170">
    <property type="entry name" value="LuxR_C_like"/>
    <property type="match status" value="1"/>
</dbReference>